<evidence type="ECO:0000256" key="3">
    <source>
        <dbReference type="ARBA" id="ARBA00022692"/>
    </source>
</evidence>
<feature type="transmembrane region" description="Helical" evidence="6">
    <location>
        <begin position="375"/>
        <end position="397"/>
    </location>
</feature>
<feature type="transmembrane region" description="Helical" evidence="6">
    <location>
        <begin position="720"/>
        <end position="739"/>
    </location>
</feature>
<comment type="subcellular location">
    <subcellularLocation>
        <location evidence="1">Cell membrane</location>
        <topology evidence="1">Multi-pass membrane protein</topology>
    </subcellularLocation>
</comment>
<dbReference type="InterPro" id="IPR050250">
    <property type="entry name" value="Macrolide_Exporter_MacB"/>
</dbReference>
<dbReference type="Pfam" id="PF12704">
    <property type="entry name" value="MacB_PCD"/>
    <property type="match status" value="2"/>
</dbReference>
<sequence>MIRNYLKTAWRNLYRNKAFSLIHILGLTMGITVCLMIFLYIMNEFSVDNFHKQGKNIYRVMRGFDKAKAPTSYLSGPYAPAMLNDFPQDVKMAVRVSPQNNLISFGEKSFNEKKVYAVDSNFFSLFTFPLLRGDAASALNNPGSVVLTETTAKKYFGSVENAMGKVVKMDKRLQLKVTGVAKDVPSNSHLDFDLVVPIANYTRDPGFNVWINNGLFVYLLLNEHSSPAALESHFPQFMEKYMGEDMKRFGTKFNLSLRPFKDIYFENASSFDNVKHGDKTVVFIFISIAVLIMIIACINFMNLATIRAVERSREVGMRKVLGALRNHLVWQFIGESLLLALISCMLSIGLLLLLMPAYNSLLGYQLTVSWNSAPIYLFLLGVILFVGFLAGSYPAIFMSAFSPIEALKGKLKLGKGGAFFRQSLVVFQFSISVLLIIGTIVIVNQMRYVKNKSLGYDKEQTVIVKIDNNDIYDHRQTFKHQLQNSDYVKSVSLMSGEPGGFFDMQGFEVEGQHQTFKSRTEYADFEYVKTFGLKIIAGRDFSPQFATDTTNSVLINRTAAKDLGFTPQQAIGKWVKNTVRDNNRRIIIGVVEDFNFLSLKENMDALIISPSEDRRVAVIKLKPGNIQAGLTAIKNTYAEVAPVYPFEYSFLDQQFDTTYRNDIRQQTMLSIFSGLAIFIACLGLFGLASFTAAKRTKEIGVRKVLGSSVQNILILISKDLLKPVLLATVIAIPLGYYSMDKWLQSFAYKTPLHWWIFALAALLTFVIAVATISFQSLKAALANPIRSLRSE</sequence>
<gene>
    <name evidence="9" type="ORF">SAMN05192573_103116</name>
</gene>
<feature type="domain" description="ABC3 transporter permease C-terminal" evidence="7">
    <location>
        <begin position="671"/>
        <end position="780"/>
    </location>
</feature>
<dbReference type="EMBL" id="FNCG01000003">
    <property type="protein sequence ID" value="SDG33164.1"/>
    <property type="molecule type" value="Genomic_DNA"/>
</dbReference>
<keyword evidence="5 6" id="KW-0472">Membrane</keyword>
<feature type="domain" description="MacB-like periplasmic core" evidence="8">
    <location>
        <begin position="430"/>
        <end position="624"/>
    </location>
</feature>
<dbReference type="AlphaFoldDB" id="A0A1G7TDQ9"/>
<evidence type="ECO:0000256" key="6">
    <source>
        <dbReference type="SAM" id="Phobius"/>
    </source>
</evidence>
<dbReference type="PANTHER" id="PTHR30572">
    <property type="entry name" value="MEMBRANE COMPONENT OF TRANSPORTER-RELATED"/>
    <property type="match status" value="1"/>
</dbReference>
<feature type="domain" description="ABC3 transporter permease C-terminal" evidence="7">
    <location>
        <begin position="287"/>
        <end position="400"/>
    </location>
</feature>
<evidence type="ECO:0000313" key="10">
    <source>
        <dbReference type="Proteomes" id="UP000199705"/>
    </source>
</evidence>
<proteinExistence type="predicted"/>
<keyword evidence="3 6" id="KW-0812">Transmembrane</keyword>
<feature type="transmembrane region" description="Helical" evidence="6">
    <location>
        <begin position="327"/>
        <end position="355"/>
    </location>
</feature>
<dbReference type="GO" id="GO:0005886">
    <property type="term" value="C:plasma membrane"/>
    <property type="evidence" value="ECO:0007669"/>
    <property type="project" value="UniProtKB-SubCell"/>
</dbReference>
<accession>A0A1G7TDQ9</accession>
<evidence type="ECO:0000256" key="4">
    <source>
        <dbReference type="ARBA" id="ARBA00022989"/>
    </source>
</evidence>
<feature type="transmembrane region" description="Helical" evidence="6">
    <location>
        <begin position="281"/>
        <end position="306"/>
    </location>
</feature>
<dbReference type="STRING" id="551996.SAMN05192573_103116"/>
<dbReference type="Pfam" id="PF02687">
    <property type="entry name" value="FtsX"/>
    <property type="match status" value="2"/>
</dbReference>
<evidence type="ECO:0000256" key="1">
    <source>
        <dbReference type="ARBA" id="ARBA00004651"/>
    </source>
</evidence>
<feature type="transmembrane region" description="Helical" evidence="6">
    <location>
        <begin position="668"/>
        <end position="693"/>
    </location>
</feature>
<name>A0A1G7TDQ9_9SPHI</name>
<evidence type="ECO:0000256" key="5">
    <source>
        <dbReference type="ARBA" id="ARBA00023136"/>
    </source>
</evidence>
<dbReference type="Proteomes" id="UP000199705">
    <property type="component" value="Unassembled WGS sequence"/>
</dbReference>
<feature type="transmembrane region" description="Helical" evidence="6">
    <location>
        <begin position="21"/>
        <end position="42"/>
    </location>
</feature>
<keyword evidence="10" id="KW-1185">Reference proteome</keyword>
<dbReference type="GO" id="GO:0022857">
    <property type="term" value="F:transmembrane transporter activity"/>
    <property type="evidence" value="ECO:0007669"/>
    <property type="project" value="TreeGrafter"/>
</dbReference>
<keyword evidence="4 6" id="KW-1133">Transmembrane helix</keyword>
<reference evidence="10" key="1">
    <citation type="submission" date="2016-10" db="EMBL/GenBank/DDBJ databases">
        <authorList>
            <person name="Varghese N."/>
            <person name="Submissions S."/>
        </authorList>
    </citation>
    <scope>NUCLEOTIDE SEQUENCE [LARGE SCALE GENOMIC DNA]</scope>
    <source>
        <strain evidence="10">Gh-67</strain>
    </source>
</reference>
<evidence type="ECO:0000256" key="2">
    <source>
        <dbReference type="ARBA" id="ARBA00022475"/>
    </source>
</evidence>
<feature type="transmembrane region" description="Helical" evidence="6">
    <location>
        <begin position="418"/>
        <end position="443"/>
    </location>
</feature>
<dbReference type="InterPro" id="IPR025857">
    <property type="entry name" value="MacB_PCD"/>
</dbReference>
<evidence type="ECO:0000259" key="8">
    <source>
        <dbReference type="Pfam" id="PF12704"/>
    </source>
</evidence>
<protein>
    <submittedName>
        <fullName evidence="9">Putative ABC transport system permease protein</fullName>
    </submittedName>
</protein>
<dbReference type="InterPro" id="IPR003838">
    <property type="entry name" value="ABC3_permease_C"/>
</dbReference>
<dbReference type="PANTHER" id="PTHR30572:SF18">
    <property type="entry name" value="ABC-TYPE MACROLIDE FAMILY EXPORT SYSTEM PERMEASE COMPONENT 2"/>
    <property type="match status" value="1"/>
</dbReference>
<dbReference type="RefSeq" id="WP_091163828.1">
    <property type="nucleotide sequence ID" value="NZ_FNCG01000003.1"/>
</dbReference>
<keyword evidence="2" id="KW-1003">Cell membrane</keyword>
<evidence type="ECO:0000259" key="7">
    <source>
        <dbReference type="Pfam" id="PF02687"/>
    </source>
</evidence>
<organism evidence="9 10">
    <name type="scientific">Mucilaginibacter gossypii</name>
    <dbReference type="NCBI Taxonomy" id="551996"/>
    <lineage>
        <taxon>Bacteria</taxon>
        <taxon>Pseudomonadati</taxon>
        <taxon>Bacteroidota</taxon>
        <taxon>Sphingobacteriia</taxon>
        <taxon>Sphingobacteriales</taxon>
        <taxon>Sphingobacteriaceae</taxon>
        <taxon>Mucilaginibacter</taxon>
    </lineage>
</organism>
<feature type="transmembrane region" description="Helical" evidence="6">
    <location>
        <begin position="754"/>
        <end position="777"/>
    </location>
</feature>
<evidence type="ECO:0000313" key="9">
    <source>
        <dbReference type="EMBL" id="SDG33164.1"/>
    </source>
</evidence>
<feature type="domain" description="MacB-like periplasmic core" evidence="8">
    <location>
        <begin position="20"/>
        <end position="232"/>
    </location>
</feature>